<evidence type="ECO:0000256" key="6">
    <source>
        <dbReference type="ARBA" id="ARBA00022475"/>
    </source>
</evidence>
<dbReference type="Proteomes" id="UP000298781">
    <property type="component" value="Chromosome"/>
</dbReference>
<keyword evidence="9 12" id="KW-0201">Cytochrome c-type biogenesis</keyword>
<keyword evidence="7 12" id="KW-0997">Cell inner membrane</keyword>
<evidence type="ECO:0000256" key="1">
    <source>
        <dbReference type="ARBA" id="ARBA00002442"/>
    </source>
</evidence>
<keyword evidence="6 12" id="KW-1003">Cell membrane</keyword>
<dbReference type="AlphaFoldDB" id="A0A4D7BFF0"/>
<evidence type="ECO:0000313" key="14">
    <source>
        <dbReference type="Proteomes" id="UP000298781"/>
    </source>
</evidence>
<comment type="similarity">
    <text evidence="3 12">Belongs to the CcmD/CycX/HelD family.</text>
</comment>
<dbReference type="GO" id="GO:0017004">
    <property type="term" value="P:cytochrome complex assembly"/>
    <property type="evidence" value="ECO:0007669"/>
    <property type="project" value="UniProtKB-KW"/>
</dbReference>
<dbReference type="Pfam" id="PF04995">
    <property type="entry name" value="CcmD"/>
    <property type="match status" value="1"/>
</dbReference>
<evidence type="ECO:0000256" key="12">
    <source>
        <dbReference type="RuleBase" id="RU363101"/>
    </source>
</evidence>
<dbReference type="GO" id="GO:0015886">
    <property type="term" value="P:heme transport"/>
    <property type="evidence" value="ECO:0007669"/>
    <property type="project" value="InterPro"/>
</dbReference>
<evidence type="ECO:0000256" key="4">
    <source>
        <dbReference type="ARBA" id="ARBA00016461"/>
    </source>
</evidence>
<evidence type="ECO:0000256" key="9">
    <source>
        <dbReference type="ARBA" id="ARBA00022748"/>
    </source>
</evidence>
<evidence type="ECO:0000256" key="8">
    <source>
        <dbReference type="ARBA" id="ARBA00022692"/>
    </source>
</evidence>
<keyword evidence="8 12" id="KW-0812">Transmembrane</keyword>
<dbReference type="InterPro" id="IPR007078">
    <property type="entry name" value="Haem_export_protD_CcmD"/>
</dbReference>
<evidence type="ECO:0000256" key="3">
    <source>
        <dbReference type="ARBA" id="ARBA00008741"/>
    </source>
</evidence>
<protein>
    <recommendedName>
        <fullName evidence="4 12">Heme exporter protein D</fullName>
    </recommendedName>
</protein>
<proteinExistence type="inferred from homology"/>
<feature type="transmembrane region" description="Helical" evidence="12">
    <location>
        <begin position="6"/>
        <end position="30"/>
    </location>
</feature>
<dbReference type="OrthoDB" id="8421547at2"/>
<organism evidence="13 14">
    <name type="scientific">Phreatobacter stygius</name>
    <dbReference type="NCBI Taxonomy" id="1940610"/>
    <lineage>
        <taxon>Bacteria</taxon>
        <taxon>Pseudomonadati</taxon>
        <taxon>Pseudomonadota</taxon>
        <taxon>Alphaproteobacteria</taxon>
        <taxon>Hyphomicrobiales</taxon>
        <taxon>Phreatobacteraceae</taxon>
        <taxon>Phreatobacter</taxon>
    </lineage>
</organism>
<evidence type="ECO:0000256" key="5">
    <source>
        <dbReference type="ARBA" id="ARBA00022448"/>
    </source>
</evidence>
<dbReference type="GO" id="GO:0005886">
    <property type="term" value="C:plasma membrane"/>
    <property type="evidence" value="ECO:0007669"/>
    <property type="project" value="UniProtKB-SubCell"/>
</dbReference>
<evidence type="ECO:0000256" key="10">
    <source>
        <dbReference type="ARBA" id="ARBA00022989"/>
    </source>
</evidence>
<keyword evidence="14" id="KW-1185">Reference proteome</keyword>
<evidence type="ECO:0000256" key="11">
    <source>
        <dbReference type="ARBA" id="ARBA00023136"/>
    </source>
</evidence>
<keyword evidence="5 12" id="KW-0813">Transport</keyword>
<dbReference type="EMBL" id="CP039690">
    <property type="protein sequence ID" value="QCI69163.1"/>
    <property type="molecule type" value="Genomic_DNA"/>
</dbReference>
<name>A0A4D7BFF0_9HYPH</name>
<dbReference type="NCBIfam" id="TIGR03141">
    <property type="entry name" value="cytochro_ccmD"/>
    <property type="match status" value="1"/>
</dbReference>
<keyword evidence="11 12" id="KW-0472">Membrane</keyword>
<comment type="subcellular location">
    <subcellularLocation>
        <location evidence="2 12">Cell inner membrane</location>
        <topology evidence="2 12">Single-pass membrane protein</topology>
    </subcellularLocation>
</comment>
<gene>
    <name evidence="13" type="primary">ccmD</name>
    <name evidence="13" type="ORF">E8M01_11110</name>
</gene>
<evidence type="ECO:0000256" key="2">
    <source>
        <dbReference type="ARBA" id="ARBA00004377"/>
    </source>
</evidence>
<evidence type="ECO:0000256" key="7">
    <source>
        <dbReference type="ARBA" id="ARBA00022519"/>
    </source>
</evidence>
<comment type="function">
    <text evidence="1 12">Required for the export of heme to the periplasm for the biogenesis of c-type cytochromes.</text>
</comment>
<dbReference type="KEGG" id="pstg:E8M01_11110"/>
<sequence>MMQGPHAGFILAAYGLSVATIAGLIAWIVVDHARQTAILADLTARGVTRRSAAQPKDAA</sequence>
<keyword evidence="10 12" id="KW-1133">Transmembrane helix</keyword>
<reference evidence="13 14" key="1">
    <citation type="submission" date="2019-04" db="EMBL/GenBank/DDBJ databases">
        <title>Phreatobacter aquaticus sp. nov.</title>
        <authorList>
            <person name="Choi A."/>
        </authorList>
    </citation>
    <scope>NUCLEOTIDE SEQUENCE [LARGE SCALE GENOMIC DNA]</scope>
    <source>
        <strain evidence="13 14">KCTC 52518</strain>
    </source>
</reference>
<accession>A0A4D7BFF0</accession>
<evidence type="ECO:0000313" key="13">
    <source>
        <dbReference type="EMBL" id="QCI69163.1"/>
    </source>
</evidence>